<dbReference type="EMBL" id="JBHSPH010000002">
    <property type="protein sequence ID" value="MFC5862077.1"/>
    <property type="molecule type" value="Genomic_DNA"/>
</dbReference>
<dbReference type="InterPro" id="IPR029063">
    <property type="entry name" value="SAM-dependent_MTases_sf"/>
</dbReference>
<keyword evidence="2" id="KW-1185">Reference proteome</keyword>
<accession>A0ABW1EFQ2</accession>
<dbReference type="Gene3D" id="3.40.50.150">
    <property type="entry name" value="Vaccinia Virus protein VP39"/>
    <property type="match status" value="1"/>
</dbReference>
<proteinExistence type="predicted"/>
<dbReference type="SUPFAM" id="SSF53335">
    <property type="entry name" value="S-adenosyl-L-methionine-dependent methyltransferases"/>
    <property type="match status" value="1"/>
</dbReference>
<reference evidence="2" key="1">
    <citation type="journal article" date="2019" name="Int. J. Syst. Evol. Microbiol.">
        <title>The Global Catalogue of Microorganisms (GCM) 10K type strain sequencing project: providing services to taxonomists for standard genome sequencing and annotation.</title>
        <authorList>
            <consortium name="The Broad Institute Genomics Platform"/>
            <consortium name="The Broad Institute Genome Sequencing Center for Infectious Disease"/>
            <person name="Wu L."/>
            <person name="Ma J."/>
        </authorList>
    </citation>
    <scope>NUCLEOTIDE SEQUENCE [LARGE SCALE GENOMIC DNA]</scope>
    <source>
        <strain evidence="2">JCM 4087</strain>
    </source>
</reference>
<gene>
    <name evidence="1" type="ORF">ACFPT7_07215</name>
</gene>
<dbReference type="RefSeq" id="WP_263338145.1">
    <property type="nucleotide sequence ID" value="NZ_JAGSYH010000004.1"/>
</dbReference>
<comment type="caution">
    <text evidence="1">The sequence shown here is derived from an EMBL/GenBank/DDBJ whole genome shotgun (WGS) entry which is preliminary data.</text>
</comment>
<organism evidence="1 2">
    <name type="scientific">Acidicapsa dinghuensis</name>
    <dbReference type="NCBI Taxonomy" id="2218256"/>
    <lineage>
        <taxon>Bacteria</taxon>
        <taxon>Pseudomonadati</taxon>
        <taxon>Acidobacteriota</taxon>
        <taxon>Terriglobia</taxon>
        <taxon>Terriglobales</taxon>
        <taxon>Acidobacteriaceae</taxon>
        <taxon>Acidicapsa</taxon>
    </lineage>
</organism>
<evidence type="ECO:0000313" key="1">
    <source>
        <dbReference type="EMBL" id="MFC5862077.1"/>
    </source>
</evidence>
<evidence type="ECO:0008006" key="3">
    <source>
        <dbReference type="Google" id="ProtNLM"/>
    </source>
</evidence>
<evidence type="ECO:0000313" key="2">
    <source>
        <dbReference type="Proteomes" id="UP001596091"/>
    </source>
</evidence>
<dbReference type="Proteomes" id="UP001596091">
    <property type="component" value="Unassembled WGS sequence"/>
</dbReference>
<sequence>MRLATHAENPAEFDVNRFVLEHGRMPFLSDPIPPWSYRGWLLFQVQFADAHPGAPGRWIHYLRTFEAGRLLDEPIPRIEFSSMPFPAGLKMIEKCVELLSYRDSSWTAFEKFVAWLAWGLSVSKVMPEIEQATSEALYRTFNFEPLILHPHDYLGHYLAERRSKGWNPNAYYPTPHSLCDAMAMMVFEGGETPRSDPRLRLVQEPAVGTGRMLLSASNYSYRLFGMDIDRLVVSICLCNGAFYAPWLSFPFPEKILDASRAPSGELETQDRGTLPRAA</sequence>
<protein>
    <recommendedName>
        <fullName evidence="3">SAM-dependent DNA methyltransferase</fullName>
    </recommendedName>
</protein>
<name>A0ABW1EFQ2_9BACT</name>